<comment type="caution">
    <text evidence="1">The sequence shown here is derived from an EMBL/GenBank/DDBJ whole genome shotgun (WGS) entry which is preliminary data.</text>
</comment>
<keyword evidence="2" id="KW-1185">Reference proteome</keyword>
<evidence type="ECO:0000313" key="2">
    <source>
        <dbReference type="Proteomes" id="UP001595932"/>
    </source>
</evidence>
<name>A0ABV9MFD3_9BACL</name>
<proteinExistence type="predicted"/>
<dbReference type="EMBL" id="JBHSGL010000005">
    <property type="protein sequence ID" value="MFC4713724.1"/>
    <property type="molecule type" value="Genomic_DNA"/>
</dbReference>
<accession>A0ABV9MFD3</accession>
<reference evidence="2" key="1">
    <citation type="journal article" date="2019" name="Int. J. Syst. Evol. Microbiol.">
        <title>The Global Catalogue of Microorganisms (GCM) 10K type strain sequencing project: providing services to taxonomists for standard genome sequencing and annotation.</title>
        <authorList>
            <consortium name="The Broad Institute Genomics Platform"/>
            <consortium name="The Broad Institute Genome Sequencing Center for Infectious Disease"/>
            <person name="Wu L."/>
            <person name="Ma J."/>
        </authorList>
    </citation>
    <scope>NUCLEOTIDE SEQUENCE [LARGE SCALE GENOMIC DNA]</scope>
    <source>
        <strain evidence="2">CGMCC 1.12151</strain>
    </source>
</reference>
<gene>
    <name evidence="1" type="ORF">ACFO5U_12655</name>
</gene>
<organism evidence="1 2">
    <name type="scientific">Planococcus dechangensis</name>
    <dbReference type="NCBI Taxonomy" id="1176255"/>
    <lineage>
        <taxon>Bacteria</taxon>
        <taxon>Bacillati</taxon>
        <taxon>Bacillota</taxon>
        <taxon>Bacilli</taxon>
        <taxon>Bacillales</taxon>
        <taxon>Caryophanaceae</taxon>
        <taxon>Planococcus</taxon>
    </lineage>
</organism>
<evidence type="ECO:0000313" key="1">
    <source>
        <dbReference type="EMBL" id="MFC4713724.1"/>
    </source>
</evidence>
<sequence length="53" mass="5751">MQIWLNNLHTTKSLSRLASRVSRRSETGALSGLLQEAIPKQGGGFISDALNEP</sequence>
<dbReference type="Proteomes" id="UP001595932">
    <property type="component" value="Unassembled WGS sequence"/>
</dbReference>
<protein>
    <submittedName>
        <fullName evidence="1">Uncharacterized protein</fullName>
    </submittedName>
</protein>